<dbReference type="EMBL" id="KK117360">
    <property type="protein sequence ID" value="KFM70254.1"/>
    <property type="molecule type" value="Genomic_DNA"/>
</dbReference>
<feature type="region of interest" description="Disordered" evidence="1">
    <location>
        <begin position="402"/>
        <end position="627"/>
    </location>
</feature>
<feature type="compositionally biased region" description="Basic and acidic residues" evidence="1">
    <location>
        <begin position="217"/>
        <end position="226"/>
    </location>
</feature>
<name>A0A087TYR5_STEMI</name>
<feature type="compositionally biased region" description="Low complexity" evidence="1">
    <location>
        <begin position="31"/>
        <end position="50"/>
    </location>
</feature>
<accession>A0A087TYR5</accession>
<feature type="compositionally biased region" description="Basic residues" evidence="1">
    <location>
        <begin position="1"/>
        <end position="14"/>
    </location>
</feature>
<gene>
    <name evidence="2" type="ORF">X975_14692</name>
</gene>
<feature type="compositionally biased region" description="Basic and acidic residues" evidence="1">
    <location>
        <begin position="603"/>
        <end position="615"/>
    </location>
</feature>
<feature type="compositionally biased region" description="Basic and acidic residues" evidence="1">
    <location>
        <begin position="415"/>
        <end position="433"/>
    </location>
</feature>
<feature type="compositionally biased region" description="Low complexity" evidence="1">
    <location>
        <begin position="616"/>
        <end position="626"/>
    </location>
</feature>
<feature type="compositionally biased region" description="Basic and acidic residues" evidence="1">
    <location>
        <begin position="511"/>
        <end position="545"/>
    </location>
</feature>
<evidence type="ECO:0000313" key="3">
    <source>
        <dbReference type="Proteomes" id="UP000054359"/>
    </source>
</evidence>
<feature type="compositionally biased region" description="Basic and acidic residues" evidence="1">
    <location>
        <begin position="450"/>
        <end position="478"/>
    </location>
</feature>
<dbReference type="OMA" id="REWKHDM"/>
<feature type="compositionally biased region" description="Basic and acidic residues" evidence="1">
    <location>
        <begin position="568"/>
        <end position="595"/>
    </location>
</feature>
<reference evidence="2 3" key="1">
    <citation type="submission" date="2013-11" db="EMBL/GenBank/DDBJ databases">
        <title>Genome sequencing of Stegodyphus mimosarum.</title>
        <authorList>
            <person name="Bechsgaard J."/>
        </authorList>
    </citation>
    <scope>NUCLEOTIDE SEQUENCE [LARGE SCALE GENOMIC DNA]</scope>
</reference>
<protein>
    <submittedName>
        <fullName evidence="2">Uncharacterized protein</fullName>
    </submittedName>
</protein>
<evidence type="ECO:0000256" key="1">
    <source>
        <dbReference type="SAM" id="MobiDB-lite"/>
    </source>
</evidence>
<keyword evidence="3" id="KW-1185">Reference proteome</keyword>
<feature type="compositionally biased region" description="Low complexity" evidence="1">
    <location>
        <begin position="648"/>
        <end position="661"/>
    </location>
</feature>
<dbReference type="Proteomes" id="UP000054359">
    <property type="component" value="Unassembled WGS sequence"/>
</dbReference>
<dbReference type="AlphaFoldDB" id="A0A087TYR5"/>
<dbReference type="OrthoDB" id="6435118at2759"/>
<feature type="compositionally biased region" description="Low complexity" evidence="1">
    <location>
        <begin position="195"/>
        <end position="205"/>
    </location>
</feature>
<feature type="non-terminal residue" evidence="2">
    <location>
        <position position="692"/>
    </location>
</feature>
<feature type="compositionally biased region" description="Polar residues" evidence="1">
    <location>
        <begin position="402"/>
        <end position="411"/>
    </location>
</feature>
<feature type="region of interest" description="Disordered" evidence="1">
    <location>
        <begin position="648"/>
        <end position="674"/>
    </location>
</feature>
<organism evidence="2 3">
    <name type="scientific">Stegodyphus mimosarum</name>
    <name type="common">African social velvet spider</name>
    <dbReference type="NCBI Taxonomy" id="407821"/>
    <lineage>
        <taxon>Eukaryota</taxon>
        <taxon>Metazoa</taxon>
        <taxon>Ecdysozoa</taxon>
        <taxon>Arthropoda</taxon>
        <taxon>Chelicerata</taxon>
        <taxon>Arachnida</taxon>
        <taxon>Araneae</taxon>
        <taxon>Araneomorphae</taxon>
        <taxon>Entelegynae</taxon>
        <taxon>Eresoidea</taxon>
        <taxon>Eresidae</taxon>
        <taxon>Stegodyphus</taxon>
    </lineage>
</organism>
<evidence type="ECO:0000313" key="2">
    <source>
        <dbReference type="EMBL" id="KFM70254.1"/>
    </source>
</evidence>
<feature type="compositionally biased region" description="Polar residues" evidence="1">
    <location>
        <begin position="70"/>
        <end position="86"/>
    </location>
</feature>
<feature type="region of interest" description="Disordered" evidence="1">
    <location>
        <begin position="1"/>
        <end position="272"/>
    </location>
</feature>
<proteinExistence type="predicted"/>
<sequence length="692" mass="79689">MKPSKPSHKPHKSSRSSPLRKEHLMKKAGRSRSPLRMPGSSRSMMSSPPMKRSHAVPVRKGSHSPRLRSIASSPHRSVTRRSNQGSPIPMDRIRSIKRPKFEKRKNSPSPVGHHIPVSHGPPTSLGPRSISPYHGERYLSSRSAPHYDPSTKKKLRREPERFHPSMSPSVSPPRPHTGISLHSESHLSRRHEGIPRGSPVPSVSHSGHHRSQGMSSSHDRSYEVHGRPRPGPPVGPGGRSSETHAVKVPYDNGRDERYRSGSPDRYASEDKHFAPTLHERFSSVVETNRSEPQVRYSREDLEKITIDIRRNLRDQSPTLRRIMNPSDVKLVRRANEGHRPIFDREEIKQAPRDLREDAHYERKLMSGGGLYNSAHSMDLREVENYEITRHRFDTQHALFSSSSGRTLSDRWQNPELRKESTSLDRDERKREYEMSQITRTFVDLPRSRSRSGDRDFRSERYGGREPIRSRPDYPEGSHRVLGSPPEPRDPIPIHHKSSVASDSRRKLSMKRGVEREHIPPPPRSDSRSRFRSPSERRYPESFSSRERHHSGHHSPGMEFHKLRRSRSRSLDSKLPDFSRRPDKYNYKPWIDKPDITPRGPSYFEHDNREGSDPYRGRGSSRPFRSVRGFRSRGFRGLSRGSMRFRGSFRGYRASSTSPRGRGAPRRGRFSPGLWEHDLYSRSSQDRKSGSLL</sequence>
<feature type="compositionally biased region" description="Basic and acidic residues" evidence="1">
    <location>
        <begin position="183"/>
        <end position="194"/>
    </location>
</feature>